<dbReference type="SMART" id="SM00283">
    <property type="entry name" value="MA"/>
    <property type="match status" value="1"/>
</dbReference>
<proteinExistence type="inferred from homology"/>
<dbReference type="SUPFAM" id="SSF58104">
    <property type="entry name" value="Methyl-accepting chemotaxis protein (MCP) signaling domain"/>
    <property type="match status" value="1"/>
</dbReference>
<feature type="domain" description="Methyl-accepting transducer" evidence="4">
    <location>
        <begin position="276"/>
        <end position="505"/>
    </location>
</feature>
<dbReference type="InterPro" id="IPR003660">
    <property type="entry name" value="HAMP_dom"/>
</dbReference>
<evidence type="ECO:0000256" key="2">
    <source>
        <dbReference type="ARBA" id="ARBA00029447"/>
    </source>
</evidence>
<name>A0ABU9CEG8_9BURK</name>
<protein>
    <submittedName>
        <fullName evidence="6">Methyl-accepting chemotaxis protein</fullName>
    </submittedName>
</protein>
<evidence type="ECO:0000259" key="5">
    <source>
        <dbReference type="PROSITE" id="PS50885"/>
    </source>
</evidence>
<dbReference type="EMBL" id="JBBUTH010000001">
    <property type="protein sequence ID" value="MEK8048962.1"/>
    <property type="molecule type" value="Genomic_DNA"/>
</dbReference>
<evidence type="ECO:0000256" key="3">
    <source>
        <dbReference type="PROSITE-ProRule" id="PRU00284"/>
    </source>
</evidence>
<comment type="similarity">
    <text evidence="2">Belongs to the methyl-accepting chemotaxis (MCP) protein family.</text>
</comment>
<keyword evidence="1" id="KW-0488">Methylation</keyword>
<dbReference type="Pfam" id="PF00672">
    <property type="entry name" value="HAMP"/>
    <property type="match status" value="1"/>
</dbReference>
<evidence type="ECO:0000313" key="7">
    <source>
        <dbReference type="Proteomes" id="UP001365405"/>
    </source>
</evidence>
<dbReference type="InterPro" id="IPR051310">
    <property type="entry name" value="MCP_chemotaxis"/>
</dbReference>
<dbReference type="PANTHER" id="PTHR43531">
    <property type="entry name" value="PROTEIN ICFG"/>
    <property type="match status" value="1"/>
</dbReference>
<evidence type="ECO:0000313" key="6">
    <source>
        <dbReference type="EMBL" id="MEK8048962.1"/>
    </source>
</evidence>
<dbReference type="Pfam" id="PF12729">
    <property type="entry name" value="4HB_MCP_1"/>
    <property type="match status" value="1"/>
</dbReference>
<sequence>MNSAMQWMRGYSIRFRMRAAIAVVLGLFGLVGLAGLLGGRNLGVLNQDMVHHSMAEQRAVADARFTLAQVRRFEQDAVIHYEDGEAVARDRKSWQQTVEALKSQLGKLLEGEDDADNPHARAALKAIEEYATASKPVFDTLQAGNYDNARTADRMLARAKHHFQTMEAEMEAITVILDKEAKATQQQFDDELQRTTVLFVGVLAMVVLVVVPTTLLNSQSITGPIVQARAVAQAIASGDLTQRIVAEGSDEAADLLRGLASMQDALRTLVGELRDASGSIQRSSGEMAAGNLDLSGRTEQAASSLQQAASSLEQITDSVRQSAESSGQASALAQSAQDVAQRGGSVVQQVVATMDQIHSASSRIADITGVIDGIAFQTNILALNAAVEAARAGEQGRGFAVVAGEVRSLAQRSAEAAREIKSLIGASVERVSAGAEQVREAGRTMDEIVDSVQRVSRIIAEVTTSADAQSQGIGEVSGAVTGLDRMTQQNASLVEQTAAAAESLSDQAKALTGIVGRFRIESVH</sequence>
<dbReference type="InterPro" id="IPR004090">
    <property type="entry name" value="Chemotax_Me-accpt_rcpt"/>
</dbReference>
<dbReference type="SMART" id="SM00304">
    <property type="entry name" value="HAMP"/>
    <property type="match status" value="1"/>
</dbReference>
<dbReference type="Pfam" id="PF00015">
    <property type="entry name" value="MCPsignal"/>
    <property type="match status" value="1"/>
</dbReference>
<dbReference type="Gene3D" id="1.10.287.950">
    <property type="entry name" value="Methyl-accepting chemotaxis protein"/>
    <property type="match status" value="1"/>
</dbReference>
<evidence type="ECO:0000256" key="1">
    <source>
        <dbReference type="ARBA" id="ARBA00022481"/>
    </source>
</evidence>
<keyword evidence="7" id="KW-1185">Reference proteome</keyword>
<dbReference type="CDD" id="cd06225">
    <property type="entry name" value="HAMP"/>
    <property type="match status" value="1"/>
</dbReference>
<dbReference type="Proteomes" id="UP001365405">
    <property type="component" value="Unassembled WGS sequence"/>
</dbReference>
<dbReference type="PROSITE" id="PS50111">
    <property type="entry name" value="CHEMOTAXIS_TRANSDUC_2"/>
    <property type="match status" value="1"/>
</dbReference>
<dbReference type="CDD" id="cd11386">
    <property type="entry name" value="MCP_signal"/>
    <property type="match status" value="1"/>
</dbReference>
<dbReference type="PRINTS" id="PR00260">
    <property type="entry name" value="CHEMTRNSDUCR"/>
</dbReference>
<evidence type="ECO:0000259" key="4">
    <source>
        <dbReference type="PROSITE" id="PS50111"/>
    </source>
</evidence>
<dbReference type="InterPro" id="IPR024478">
    <property type="entry name" value="HlyB_4HB_MCP"/>
</dbReference>
<keyword evidence="3" id="KW-0807">Transducer</keyword>
<gene>
    <name evidence="6" type="ORF">AACH10_01775</name>
</gene>
<reference evidence="6 7" key="1">
    <citation type="submission" date="2024-04" db="EMBL/GenBank/DDBJ databases">
        <title>Novel species of the genus Ideonella isolated from streams.</title>
        <authorList>
            <person name="Lu H."/>
        </authorList>
    </citation>
    <scope>NUCLEOTIDE SEQUENCE [LARGE SCALE GENOMIC DNA]</scope>
    <source>
        <strain evidence="6 7">DXS22W</strain>
    </source>
</reference>
<feature type="domain" description="HAMP" evidence="5">
    <location>
        <begin position="219"/>
        <end position="271"/>
    </location>
</feature>
<accession>A0ABU9CEG8</accession>
<dbReference type="PANTHER" id="PTHR43531:SF14">
    <property type="entry name" value="METHYL-ACCEPTING CHEMOTAXIS PROTEIN I-RELATED"/>
    <property type="match status" value="1"/>
</dbReference>
<organism evidence="6 7">
    <name type="scientific">Pseudaquabacterium inlustre</name>
    <dbReference type="NCBI Taxonomy" id="2984192"/>
    <lineage>
        <taxon>Bacteria</taxon>
        <taxon>Pseudomonadati</taxon>
        <taxon>Pseudomonadota</taxon>
        <taxon>Betaproteobacteria</taxon>
        <taxon>Burkholderiales</taxon>
        <taxon>Sphaerotilaceae</taxon>
        <taxon>Pseudaquabacterium</taxon>
    </lineage>
</organism>
<comment type="caution">
    <text evidence="6">The sequence shown here is derived from an EMBL/GenBank/DDBJ whole genome shotgun (WGS) entry which is preliminary data.</text>
</comment>
<dbReference type="PROSITE" id="PS50885">
    <property type="entry name" value="HAMP"/>
    <property type="match status" value="1"/>
</dbReference>
<dbReference type="InterPro" id="IPR004089">
    <property type="entry name" value="MCPsignal_dom"/>
</dbReference>
<dbReference type="RefSeq" id="WP_341408637.1">
    <property type="nucleotide sequence ID" value="NZ_JBBUTH010000001.1"/>
</dbReference>